<feature type="compositionally biased region" description="Basic residues" evidence="4">
    <location>
        <begin position="28"/>
        <end position="38"/>
    </location>
</feature>
<dbReference type="Proteomes" id="UP000541444">
    <property type="component" value="Unassembled WGS sequence"/>
</dbReference>
<protein>
    <recommendedName>
        <fullName evidence="2">Splicing factor Cactin</fullName>
    </recommendedName>
</protein>
<comment type="caution">
    <text evidence="7">The sequence shown here is derived from an EMBL/GenBank/DDBJ whole genome shotgun (WGS) entry which is preliminary data.</text>
</comment>
<evidence type="ECO:0000259" key="6">
    <source>
        <dbReference type="Pfam" id="PF10312"/>
    </source>
</evidence>
<feature type="compositionally biased region" description="Basic and acidic residues" evidence="4">
    <location>
        <begin position="388"/>
        <end position="398"/>
    </location>
</feature>
<evidence type="ECO:0000259" key="5">
    <source>
        <dbReference type="Pfam" id="PF09732"/>
    </source>
</evidence>
<sequence>MRWCNVAVDNIFYRLINKMPRSPSRSRSSSKKRSRRRGTPSSSDDEDDKRTKSSKKVSEEDIAEYLAKKAQKKAISVAKKMKTQSVSGYSNDSNPFGDPNLGEAFVWRKKIERDVSQGVQLDFSVKSEKKKKKERQAEIEKVKKRRDERAIEKAQREDEMAILARERASAEFQDFEKKEEEFHFEQSKHRSEIRLREGRMKPIDVLSKHLNGSDDIEINEPYMVFKGLTVKEMEELRDDIKMHLDMDRATPTHIEFWEALLVVCDWELSEARKKDALDRARVRGEEPPAELLAEERGMHSSIESDVHNLLQRETYDELVKRQSRIESDMRTGKAKNVEYWEAILKRLQIYKAKACLKEIHTRMLRQHLERLEPMKNEDNLEADTVSKPMEEDSPHYSDDVQPYSPEPINEETPELEEEEEAGSFSPQLLHGEENEEAIDPEVDRAELEKKRMYVREEQQKRHQEAFASKPTPAEENLQLKAMNAMGAMGEDDAVFGSGAEVNLDSQVYWWHDKYRPRKPKYFNRVHTGYEWNKYNQTHYDHDNPPPKVVQGYKFNIFYPDLVDKAKAPVYTIEKDGSTGETCIIRFHAGPPYEDIAFKIVNKEWEYSHKKGFKCTFERGILHVYINFKRHRYRR</sequence>
<reference evidence="7 8" key="1">
    <citation type="journal article" date="2020" name="IScience">
        <title>Genome Sequencing of the Endangered Kingdonia uniflora (Circaeasteraceae, Ranunculales) Reveals Potential Mechanisms of Evolutionary Specialization.</title>
        <authorList>
            <person name="Sun Y."/>
            <person name="Deng T."/>
            <person name="Zhang A."/>
            <person name="Moore M.J."/>
            <person name="Landis J.B."/>
            <person name="Lin N."/>
            <person name="Zhang H."/>
            <person name="Zhang X."/>
            <person name="Huang J."/>
            <person name="Zhang X."/>
            <person name="Sun H."/>
            <person name="Wang H."/>
        </authorList>
    </citation>
    <scope>NUCLEOTIDE SEQUENCE [LARGE SCALE GENOMIC DNA]</scope>
    <source>
        <strain evidence="7">TB1705</strain>
        <tissue evidence="7">Leaf</tissue>
    </source>
</reference>
<evidence type="ECO:0000256" key="2">
    <source>
        <dbReference type="ARBA" id="ARBA00034534"/>
    </source>
</evidence>
<feature type="compositionally biased region" description="Basic and acidic residues" evidence="4">
    <location>
        <begin position="48"/>
        <end position="59"/>
    </location>
</feature>
<dbReference type="GO" id="GO:0045292">
    <property type="term" value="P:mRNA cis splicing, via spliceosome"/>
    <property type="evidence" value="ECO:0007669"/>
    <property type="project" value="TreeGrafter"/>
</dbReference>
<organism evidence="7 8">
    <name type="scientific">Kingdonia uniflora</name>
    <dbReference type="NCBI Taxonomy" id="39325"/>
    <lineage>
        <taxon>Eukaryota</taxon>
        <taxon>Viridiplantae</taxon>
        <taxon>Streptophyta</taxon>
        <taxon>Embryophyta</taxon>
        <taxon>Tracheophyta</taxon>
        <taxon>Spermatophyta</taxon>
        <taxon>Magnoliopsida</taxon>
        <taxon>Ranunculales</taxon>
        <taxon>Circaeasteraceae</taxon>
        <taxon>Kingdonia</taxon>
    </lineage>
</organism>
<dbReference type="PANTHER" id="PTHR21737:SF4">
    <property type="entry name" value="SPLICING FACTOR CACTIN"/>
    <property type="match status" value="1"/>
</dbReference>
<gene>
    <name evidence="7" type="ORF">GIB67_005726</name>
</gene>
<evidence type="ECO:0000256" key="3">
    <source>
        <dbReference type="SAM" id="Coils"/>
    </source>
</evidence>
<dbReference type="InterPro" id="IPR018816">
    <property type="entry name" value="Cactin_central"/>
</dbReference>
<dbReference type="GO" id="GO:0005737">
    <property type="term" value="C:cytoplasm"/>
    <property type="evidence" value="ECO:0007669"/>
    <property type="project" value="TreeGrafter"/>
</dbReference>
<accession>A0A7J7KVK1</accession>
<name>A0A7J7KVK1_9MAGN</name>
<feature type="compositionally biased region" description="Acidic residues" evidence="4">
    <location>
        <begin position="408"/>
        <end position="421"/>
    </location>
</feature>
<keyword evidence="3" id="KW-0175">Coiled coil</keyword>
<evidence type="ECO:0000313" key="7">
    <source>
        <dbReference type="EMBL" id="KAF6134334.1"/>
    </source>
</evidence>
<dbReference type="OrthoDB" id="265955at2759"/>
<feature type="domain" description="Splicing factor Cactin C-terminal" evidence="5">
    <location>
        <begin position="510"/>
        <end position="634"/>
    </location>
</feature>
<feature type="region of interest" description="Disordered" evidence="4">
    <location>
        <begin position="73"/>
        <end position="95"/>
    </location>
</feature>
<evidence type="ECO:0000256" key="1">
    <source>
        <dbReference type="ARBA" id="ARBA00006895"/>
    </source>
</evidence>
<evidence type="ECO:0000256" key="4">
    <source>
        <dbReference type="SAM" id="MobiDB-lite"/>
    </source>
</evidence>
<dbReference type="GO" id="GO:0005681">
    <property type="term" value="C:spliceosomal complex"/>
    <property type="evidence" value="ECO:0007669"/>
    <property type="project" value="TreeGrafter"/>
</dbReference>
<dbReference type="InterPro" id="IPR019134">
    <property type="entry name" value="Cactin_C"/>
</dbReference>
<dbReference type="SMART" id="SM01050">
    <property type="entry name" value="CactinC_cactus"/>
    <property type="match status" value="1"/>
</dbReference>
<dbReference type="Pfam" id="PF10312">
    <property type="entry name" value="Cactin_mid"/>
    <property type="match status" value="1"/>
</dbReference>
<feature type="compositionally biased region" description="Polar residues" evidence="4">
    <location>
        <begin position="83"/>
        <end position="94"/>
    </location>
</feature>
<feature type="region of interest" description="Disordered" evidence="4">
    <location>
        <begin position="20"/>
        <end position="61"/>
    </location>
</feature>
<keyword evidence="8" id="KW-1185">Reference proteome</keyword>
<dbReference type="Pfam" id="PF09732">
    <property type="entry name" value="CactinC_cactus"/>
    <property type="match status" value="1"/>
</dbReference>
<feature type="domain" description="Splicing factor cactin central" evidence="6">
    <location>
        <begin position="165"/>
        <end position="360"/>
    </location>
</feature>
<dbReference type="AlphaFoldDB" id="A0A7J7KVK1"/>
<dbReference type="PANTHER" id="PTHR21737">
    <property type="entry name" value="POLYGLUTAMINE BINDING PROTEIN 1/MARVEL MEMBRANE-ASSOCIATING DOMAIN CONTAINING 3"/>
    <property type="match status" value="1"/>
</dbReference>
<feature type="coiled-coil region" evidence="3">
    <location>
        <begin position="125"/>
        <end position="157"/>
    </location>
</feature>
<proteinExistence type="inferred from homology"/>
<comment type="similarity">
    <text evidence="1">Belongs to the CACTIN family.</text>
</comment>
<feature type="region of interest" description="Disordered" evidence="4">
    <location>
        <begin position="387"/>
        <end position="421"/>
    </location>
</feature>
<dbReference type="EMBL" id="JACGCM010002866">
    <property type="protein sequence ID" value="KAF6134334.1"/>
    <property type="molecule type" value="Genomic_DNA"/>
</dbReference>
<evidence type="ECO:0000313" key="8">
    <source>
        <dbReference type="Proteomes" id="UP000541444"/>
    </source>
</evidence>